<dbReference type="Proteomes" id="UP000526302">
    <property type="component" value="Unassembled WGS sequence"/>
</dbReference>
<reference evidence="2 3" key="1">
    <citation type="journal article" date="2020" name="Biotechnol. Biofuels">
        <title>New insights from the biogas microbiome by comprehensive genome-resolved metagenomics of nearly 1600 species originating from multiple anaerobic digesters.</title>
        <authorList>
            <person name="Campanaro S."/>
            <person name="Treu L."/>
            <person name="Rodriguez-R L.M."/>
            <person name="Kovalovszki A."/>
            <person name="Ziels R.M."/>
            <person name="Maus I."/>
            <person name="Zhu X."/>
            <person name="Kougias P.G."/>
            <person name="Basile A."/>
            <person name="Luo G."/>
            <person name="Schluter A."/>
            <person name="Konstantinidis K.T."/>
            <person name="Angelidaki I."/>
        </authorList>
    </citation>
    <scope>NUCLEOTIDE SEQUENCE [LARGE SCALE GENOMIC DNA]</scope>
    <source>
        <strain evidence="2">AS22ysBPME_79</strain>
    </source>
</reference>
<gene>
    <name evidence="2" type="ORF">GX950_03560</name>
</gene>
<dbReference type="AlphaFoldDB" id="A0A7K4C0L4"/>
<dbReference type="InterPro" id="IPR027417">
    <property type="entry name" value="P-loop_NTPase"/>
</dbReference>
<dbReference type="Pfam" id="PF01078">
    <property type="entry name" value="Mg_chelatase"/>
    <property type="match status" value="1"/>
</dbReference>
<proteinExistence type="predicted"/>
<evidence type="ECO:0000259" key="1">
    <source>
        <dbReference type="Pfam" id="PF01078"/>
    </source>
</evidence>
<comment type="caution">
    <text evidence="2">The sequence shown here is derived from an EMBL/GenBank/DDBJ whole genome shotgun (WGS) entry which is preliminary data.</text>
</comment>
<organism evidence="2 3">
    <name type="scientific">Candidatus Iainarchaeum sp</name>
    <dbReference type="NCBI Taxonomy" id="3101447"/>
    <lineage>
        <taxon>Archaea</taxon>
        <taxon>Candidatus Iainarchaeota</taxon>
        <taxon>Candidatus Iainarchaeia</taxon>
        <taxon>Candidatus Iainarchaeales</taxon>
        <taxon>Candidatus Iainarchaeaceae</taxon>
        <taxon>Candidatus Iainarchaeum</taxon>
    </lineage>
</organism>
<dbReference type="InterPro" id="IPR000523">
    <property type="entry name" value="Mg_chelatse_chII-like_cat_dom"/>
</dbReference>
<evidence type="ECO:0000313" key="2">
    <source>
        <dbReference type="EMBL" id="NMA44859.1"/>
    </source>
</evidence>
<sequence length="163" mass="18098">MVKRSQNKKKTLAKKIVSKKVLKSDQIKKSDQINFEKKNTIFEKSGNVSDSVFGINFSSTKDIFVPKGLVDQVIGQEKSVEIIKKAAAQKRNVLLVGVPGTGKSLIAQAMSEILPVSQLQDVLVYPNYDDPNNPKVRLVKSSEGKKILDAERIEVRKAEDSSR</sequence>
<feature type="domain" description="Magnesium chelatase ChlI-like catalytic" evidence="1">
    <location>
        <begin position="71"/>
        <end position="123"/>
    </location>
</feature>
<evidence type="ECO:0000313" key="3">
    <source>
        <dbReference type="Proteomes" id="UP000526302"/>
    </source>
</evidence>
<feature type="non-terminal residue" evidence="2">
    <location>
        <position position="163"/>
    </location>
</feature>
<protein>
    <submittedName>
        <fullName evidence="2">Sigma 54-interacting transcriptional regulator</fullName>
    </submittedName>
</protein>
<dbReference type="Gene3D" id="3.40.50.300">
    <property type="entry name" value="P-loop containing nucleotide triphosphate hydrolases"/>
    <property type="match status" value="1"/>
</dbReference>
<name>A0A7K4C0L4_9ARCH</name>
<dbReference type="GO" id="GO:0005524">
    <property type="term" value="F:ATP binding"/>
    <property type="evidence" value="ECO:0007669"/>
    <property type="project" value="InterPro"/>
</dbReference>
<accession>A0A7K4C0L4</accession>
<dbReference type="EMBL" id="JAAZKV010000030">
    <property type="protein sequence ID" value="NMA44859.1"/>
    <property type="molecule type" value="Genomic_DNA"/>
</dbReference>
<dbReference type="SUPFAM" id="SSF52540">
    <property type="entry name" value="P-loop containing nucleoside triphosphate hydrolases"/>
    <property type="match status" value="1"/>
</dbReference>